<evidence type="ECO:0000313" key="11">
    <source>
        <dbReference type="EMBL" id="CAK7268135.1"/>
    </source>
</evidence>
<keyword evidence="8 9" id="KW-0687">Ribonucleoprotein</keyword>
<dbReference type="SMART" id="SM00651">
    <property type="entry name" value="Sm"/>
    <property type="match status" value="1"/>
</dbReference>
<evidence type="ECO:0000259" key="10">
    <source>
        <dbReference type="PROSITE" id="PS52002"/>
    </source>
</evidence>
<comment type="subunit">
    <text evidence="9">LSm subunits form a heteromer with a doughnut shape.</text>
</comment>
<evidence type="ECO:0000256" key="2">
    <source>
        <dbReference type="ARBA" id="ARBA00006850"/>
    </source>
</evidence>
<comment type="function">
    <text evidence="9">Binds specifically to the 3'-terminal U-tract of U6 snRNA.</text>
</comment>
<reference evidence="11 12" key="1">
    <citation type="submission" date="2024-01" db="EMBL/GenBank/DDBJ databases">
        <authorList>
            <person name="Allen C."/>
            <person name="Tagirdzhanova G."/>
        </authorList>
    </citation>
    <scope>NUCLEOTIDE SEQUENCE [LARGE SCALE GENOMIC DNA]</scope>
    <source>
        <strain evidence="11 12">CBS 119000</strain>
    </source>
</reference>
<dbReference type="SUPFAM" id="SSF50182">
    <property type="entry name" value="Sm-like ribonucleoproteins"/>
    <property type="match status" value="1"/>
</dbReference>
<dbReference type="Gene3D" id="2.30.30.100">
    <property type="match status" value="1"/>
</dbReference>
<feature type="domain" description="Sm" evidence="10">
    <location>
        <begin position="13"/>
        <end position="81"/>
    </location>
</feature>
<keyword evidence="12" id="KW-1185">Reference proteome</keyword>
<name>A0ABP0DM48_9PEZI</name>
<sequence length="97" mass="10828">MADDASDSGAVSEPLDLVKLLLDELVFVKLRGDRELKGRLHAYDSHCNLVLGDVDETIYITEDDDDGNGQDVRTVSRKSEMLFVRGTIQFHFSDGIQ</sequence>
<dbReference type="Pfam" id="PF01423">
    <property type="entry name" value="LSM"/>
    <property type="match status" value="1"/>
</dbReference>
<protein>
    <recommendedName>
        <fullName evidence="9">LSM complex subunit LSM3</fullName>
    </recommendedName>
</protein>
<organism evidence="11 12">
    <name type="scientific">Sporothrix epigloea</name>
    <dbReference type="NCBI Taxonomy" id="1892477"/>
    <lineage>
        <taxon>Eukaryota</taxon>
        <taxon>Fungi</taxon>
        <taxon>Dikarya</taxon>
        <taxon>Ascomycota</taxon>
        <taxon>Pezizomycotina</taxon>
        <taxon>Sordariomycetes</taxon>
        <taxon>Sordariomycetidae</taxon>
        <taxon>Ophiostomatales</taxon>
        <taxon>Ophiostomataceae</taxon>
        <taxon>Sporothrix</taxon>
    </lineage>
</organism>
<evidence type="ECO:0000256" key="4">
    <source>
        <dbReference type="ARBA" id="ARBA00022728"/>
    </source>
</evidence>
<evidence type="ECO:0000256" key="9">
    <source>
        <dbReference type="RuleBase" id="RU365046"/>
    </source>
</evidence>
<dbReference type="PANTHER" id="PTHR13110">
    <property type="entry name" value="U6 SNRNA-ASSOCIATED SM-LIKE PROTEIN LSM3"/>
    <property type="match status" value="1"/>
</dbReference>
<evidence type="ECO:0000256" key="7">
    <source>
        <dbReference type="ARBA" id="ARBA00023242"/>
    </source>
</evidence>
<proteinExistence type="inferred from homology"/>
<dbReference type="PROSITE" id="PS52002">
    <property type="entry name" value="SM"/>
    <property type="match status" value="1"/>
</dbReference>
<dbReference type="InterPro" id="IPR047575">
    <property type="entry name" value="Sm"/>
</dbReference>
<keyword evidence="7 9" id="KW-0539">Nucleus</keyword>
<evidence type="ECO:0000313" key="12">
    <source>
        <dbReference type="Proteomes" id="UP001642502"/>
    </source>
</evidence>
<dbReference type="InterPro" id="IPR010920">
    <property type="entry name" value="LSM_dom_sf"/>
</dbReference>
<evidence type="ECO:0000256" key="3">
    <source>
        <dbReference type="ARBA" id="ARBA00022664"/>
    </source>
</evidence>
<keyword evidence="4 9" id="KW-0747">Spliceosome</keyword>
<keyword evidence="6 9" id="KW-0508">mRNA splicing</keyword>
<comment type="caution">
    <text evidence="11">The sequence shown here is derived from an EMBL/GenBank/DDBJ whole genome shotgun (WGS) entry which is preliminary data.</text>
</comment>
<evidence type="ECO:0000256" key="5">
    <source>
        <dbReference type="ARBA" id="ARBA00022884"/>
    </source>
</evidence>
<evidence type="ECO:0000256" key="6">
    <source>
        <dbReference type="ARBA" id="ARBA00023187"/>
    </source>
</evidence>
<comment type="subcellular location">
    <subcellularLocation>
        <location evidence="1 9">Nucleus</location>
    </subcellularLocation>
</comment>
<dbReference type="InterPro" id="IPR034105">
    <property type="entry name" value="Lsm3"/>
</dbReference>
<dbReference type="InterPro" id="IPR001163">
    <property type="entry name" value="Sm_dom_euk/arc"/>
</dbReference>
<dbReference type="InterPro" id="IPR040002">
    <property type="entry name" value="Sm-like_LSM3"/>
</dbReference>
<keyword evidence="5 9" id="KW-0694">RNA-binding</keyword>
<dbReference type="EMBL" id="CAWUON010000034">
    <property type="protein sequence ID" value="CAK7268135.1"/>
    <property type="molecule type" value="Genomic_DNA"/>
</dbReference>
<accession>A0ABP0DM48</accession>
<evidence type="ECO:0000256" key="1">
    <source>
        <dbReference type="ARBA" id="ARBA00004123"/>
    </source>
</evidence>
<dbReference type="Proteomes" id="UP001642502">
    <property type="component" value="Unassembled WGS sequence"/>
</dbReference>
<gene>
    <name evidence="9" type="primary">LSM3</name>
    <name evidence="11" type="ORF">SEPCBS119000_002907</name>
</gene>
<evidence type="ECO:0000256" key="8">
    <source>
        <dbReference type="ARBA" id="ARBA00023274"/>
    </source>
</evidence>
<dbReference type="CDD" id="cd01730">
    <property type="entry name" value="LSm3"/>
    <property type="match status" value="1"/>
</dbReference>
<comment type="similarity">
    <text evidence="2 9">Belongs to the snRNP Sm proteins family.</text>
</comment>
<keyword evidence="3 9" id="KW-0507">mRNA processing</keyword>